<proteinExistence type="predicted"/>
<evidence type="ECO:0000259" key="4">
    <source>
        <dbReference type="Pfam" id="PF22939"/>
    </source>
</evidence>
<dbReference type="Pfam" id="PF12796">
    <property type="entry name" value="Ank_2"/>
    <property type="match status" value="1"/>
</dbReference>
<dbReference type="Pfam" id="PF24883">
    <property type="entry name" value="NPHP3_N"/>
    <property type="match status" value="1"/>
</dbReference>
<dbReference type="SMART" id="SM00248">
    <property type="entry name" value="ANK"/>
    <property type="match status" value="4"/>
</dbReference>
<dbReference type="Proteomes" id="UP000037904">
    <property type="component" value="Unassembled WGS sequence"/>
</dbReference>
<protein>
    <submittedName>
        <fullName evidence="6">Uncharacterized protein</fullName>
    </submittedName>
</protein>
<dbReference type="PROSITE" id="PS50088">
    <property type="entry name" value="ANK_REPEAT"/>
    <property type="match status" value="3"/>
</dbReference>
<dbReference type="SUPFAM" id="SSF52540">
    <property type="entry name" value="P-loop containing nucleoside triphosphate hydrolases"/>
    <property type="match status" value="2"/>
</dbReference>
<gene>
    <name evidence="6" type="ORF">FLAG1_09535</name>
</gene>
<feature type="region of interest" description="Disordered" evidence="3">
    <location>
        <begin position="31"/>
        <end position="60"/>
    </location>
</feature>
<dbReference type="PANTHER" id="PTHR10039:SF5">
    <property type="entry name" value="NACHT DOMAIN-CONTAINING PROTEIN"/>
    <property type="match status" value="1"/>
</dbReference>
<dbReference type="Gene3D" id="3.40.50.1820">
    <property type="entry name" value="alpha/beta hydrolase"/>
    <property type="match status" value="1"/>
</dbReference>
<evidence type="ECO:0000259" key="5">
    <source>
        <dbReference type="Pfam" id="PF24883"/>
    </source>
</evidence>
<dbReference type="InterPro" id="IPR056884">
    <property type="entry name" value="NPHP3-like_N"/>
</dbReference>
<evidence type="ECO:0000256" key="2">
    <source>
        <dbReference type="PROSITE-ProRule" id="PRU00023"/>
    </source>
</evidence>
<dbReference type="Gene3D" id="1.25.40.20">
    <property type="entry name" value="Ankyrin repeat-containing domain"/>
    <property type="match status" value="1"/>
</dbReference>
<feature type="domain" description="Nephrocystin 3-like N-terminal" evidence="5">
    <location>
        <begin position="488"/>
        <end position="664"/>
    </location>
</feature>
<dbReference type="PANTHER" id="PTHR10039">
    <property type="entry name" value="AMELOGENIN"/>
    <property type="match status" value="1"/>
</dbReference>
<organism evidence="6 7">
    <name type="scientific">Fusarium langsethiae</name>
    <dbReference type="NCBI Taxonomy" id="179993"/>
    <lineage>
        <taxon>Eukaryota</taxon>
        <taxon>Fungi</taxon>
        <taxon>Dikarya</taxon>
        <taxon>Ascomycota</taxon>
        <taxon>Pezizomycotina</taxon>
        <taxon>Sordariomycetes</taxon>
        <taxon>Hypocreomycetidae</taxon>
        <taxon>Hypocreales</taxon>
        <taxon>Nectriaceae</taxon>
        <taxon>Fusarium</taxon>
    </lineage>
</organism>
<dbReference type="SUPFAM" id="SSF48403">
    <property type="entry name" value="Ankyrin repeat"/>
    <property type="match status" value="1"/>
</dbReference>
<feature type="compositionally biased region" description="Polar residues" evidence="3">
    <location>
        <begin position="2274"/>
        <end position="2284"/>
    </location>
</feature>
<feature type="compositionally biased region" description="Polar residues" evidence="3">
    <location>
        <begin position="2174"/>
        <end position="2183"/>
    </location>
</feature>
<feature type="region of interest" description="Disordered" evidence="3">
    <location>
        <begin position="1732"/>
        <end position="1756"/>
    </location>
</feature>
<feature type="repeat" description="ANK" evidence="2">
    <location>
        <begin position="997"/>
        <end position="1021"/>
    </location>
</feature>
<dbReference type="InterPro" id="IPR036770">
    <property type="entry name" value="Ankyrin_rpt-contain_sf"/>
</dbReference>
<feature type="compositionally biased region" description="Basic and acidic residues" evidence="3">
    <location>
        <begin position="48"/>
        <end position="59"/>
    </location>
</feature>
<feature type="compositionally biased region" description="Polar residues" evidence="3">
    <location>
        <begin position="1744"/>
        <end position="1753"/>
    </location>
</feature>
<keyword evidence="7" id="KW-1185">Reference proteome</keyword>
<dbReference type="InterPro" id="IPR054471">
    <property type="entry name" value="GPIID_WHD"/>
</dbReference>
<keyword evidence="2" id="KW-0040">ANK repeat</keyword>
<dbReference type="InterPro" id="IPR002110">
    <property type="entry name" value="Ankyrin_rpt"/>
</dbReference>
<feature type="compositionally biased region" description="Pro residues" evidence="3">
    <location>
        <begin position="1401"/>
        <end position="1418"/>
    </location>
</feature>
<feature type="region of interest" description="Disordered" evidence="3">
    <location>
        <begin position="2244"/>
        <end position="2298"/>
    </location>
</feature>
<feature type="region of interest" description="Disordered" evidence="3">
    <location>
        <begin position="2142"/>
        <end position="2209"/>
    </location>
</feature>
<dbReference type="Gene3D" id="3.40.50.300">
    <property type="entry name" value="P-loop containing nucleotide triphosphate hydrolases"/>
    <property type="match status" value="1"/>
</dbReference>
<feature type="repeat" description="ANK" evidence="2">
    <location>
        <begin position="1032"/>
        <end position="1056"/>
    </location>
</feature>
<accession>A0A0M9EQ85</accession>
<feature type="region of interest" description="Disordered" evidence="3">
    <location>
        <begin position="1353"/>
        <end position="1425"/>
    </location>
</feature>
<keyword evidence="1" id="KW-0677">Repeat</keyword>
<sequence>MATVPELFVAVFATASVVLVTAILVCRSPGQPLKPPKTESLTPIDDIPADHTDNLDRNPKSIVKQDPFLRRDAALAPKDKKSLTLRINDIPADQTDNLDSNLKSILEEVPDLRGDADTIVCRSLVPHGNDSLCATISIITSLSADDLSAQLRRAGNGYPYNYTCKFEGITPLYEDKNGADVDIIAVPGLGSHALGSWKSPNNDDVWLRDFLSKDVPNIRVLLYGYDTTLPGSLSKQSIEDLGGALLEQIIAYRASDGTSHRPIIFTGHSLGGLLIKEALVRARRRRSNANSDLSKASYGLLFFGVPNLGLRNDQLRTLVRGQPNEALIHDLLVDSDSEPSTFLKRLADQFSESCKGHYRVVTFFERRLSSTLELDQDGKWRKTGRPSLLVTEKSTTSTGLVAVAEEDNIALNTDHSGLVKYDSRSQGDYIIVRERLRRLVDEARLEVAKRFAEHSLYQPQSDTKACLKSLAFEDMDGREVKIDDAAEGTCKWLLNHKTLIEWTRQHRGLLWIKGKPGSGKSTLMKYALDALPSIYGTDTLAISFFFHGRGHELQKTLLGLFRSLLHQLLCRVPGALPDLIENFEEKSKTVGEHGEKWQWHLQPLQAFLKLSLPRILRRFPVILFIDALDECGEQSAVELIGHLKHLLSSLPPTGSRFGIIFSCRHYPILELDGGLTILLDTENNADITMYVQDRFSTDSDHYIESLISGRAQGVFMWAHLVVGRVLRMKRRREPRVEIEAAITQTPQNLDDLYHGLIQDVENRSVTLKLMQWICFSTRPLTASELRWAMAVDPNQTYKSLDECQGSKDFINDDDIETRVMVLSCGLAEIVPSNNARIVQFIHQSVKDFFVERGLMALDNSMKEANLVVPVAHCRLSRTCIHYFRMAAHSHSQPFSQPDTFEFPFVRYAMKSLMSHIVLGKVAETSPRGLLDLLGWPRDSLIELWVHAYQQMEPVTADCPRSGTKLIHVISRYGLTKLVSCLLQDCGEIGALNVQDSWGRTPLSWAAENGHEAVVKMLLDTGKVDVDAKDTEYGQTPLSWAAENGHEGVVKMLLDTGKVDVDSRDKNGRSPLSWAAESGHEAMVRLLVDTGKVDMAAEDLLDFIIQSSTPSSRVKWIISSRNWPDIEDKLDSAKQKVRLPLELNKDSISKAVDTLVTRDAVENYLTSNADGTFLWVALVCKELADPNVRPWHTLKKLESFPPGLDSLYNQMMGHINDSEDADICKEVLAIASVVYRPITLDELKVLIVSLEDLDQDDLEEIIRSCGSFLTLREGVIYFVHQSAKDFLLNKACDQILPSGAAPFGVEKLAIIGRVRPRNYTSLETPYLTINIYIYIYYHSTAVIITSSTMIKIGRRLPPQSNTNPRPPKRQKTTPTQPSHKVHHRLPSTSLSLTPVINDILSSPPPSPSKPAKSPKPSPPSFTEVDSLRKQAEPYRLAVAELPIHLLDSSWSRGSNRPVDRNHVAHLCRSFQNGGLARRAEQHYIQVSCSAAAVQKMIHINALPDTDQSHIQDQYQHVLSFRNWADFIDERPELMAGQHRIEALKDYVKQTHSDSSDLWWICEFYDKDTLPVELDIKLRVNRRDLTLPDTHGQIWLQLVSAFNRDPTLFSVERNINKKGIEKSMLDILCLTSEARFPISRLVTLWRSERWRPQVTRWCRTSLGRTTLNISKWYQIAGYRLDDYWFDTFYQVLETLRALPTSTSESIQISDWNVLAGSLKSDTYDAADVHQVFYPKGDGNKNDDSKSSPSATSTIKPVQKTARRSGFLSSLDKEAYDGLCRHLQQDLTLRFPDVQPLLKIKKEEGKVMAQVIDHVVRWVNTEPADIVDTHENNKPLRRHDLIPAIEGLMVTTHGDDWWAQRRGDGDVDGADDMASWLDLRSRTLERQVLDYVRSHMTEFRDPSTKHYLDLMPEEHDEHYAERFSTGDLWTGLFHIVQHALGPAFRPVWENSISERVGADNAIHQPRSEMRHRPPASAITRAICSQLGNIPEVKENPALRGVYASNELGAYIDHAVLSWASDRCRKAVENNESDEGHPWSSEALRAIQVAYQGYEGILAAMTSATAISEHDDQQQQQRQLPSLLPPEERMSHASNEVLCQQQGAVSPNHHLIKQPPSSQGFVPVNTADGAQRDSGRIRAMAMEEGLLPRMQPQKQQRQKSRHPEQQPLSSPPPRLTDNETTTISSLPPAQGTAMRSHHHRDGAQGRSSADYSYQLPPQKSYVAAKVGRPLQKLPKGDIGSGRVHQLSATRTLLPNERPSPGQSQTTRAKPQYQRHQDQILSLQPQKRSSWMDGPVATSGSKR</sequence>
<evidence type="ECO:0000313" key="7">
    <source>
        <dbReference type="Proteomes" id="UP000037904"/>
    </source>
</evidence>
<dbReference type="EMBL" id="JXCE01000378">
    <property type="protein sequence ID" value="KPA37649.1"/>
    <property type="molecule type" value="Genomic_DNA"/>
</dbReference>
<dbReference type="PROSITE" id="PS50297">
    <property type="entry name" value="ANK_REP_REGION"/>
    <property type="match status" value="3"/>
</dbReference>
<comment type="caution">
    <text evidence="6">The sequence shown here is derived from an EMBL/GenBank/DDBJ whole genome shotgun (WGS) entry which is preliminary data.</text>
</comment>
<name>A0A0M9EQ85_FUSLA</name>
<dbReference type="SUPFAM" id="SSF53474">
    <property type="entry name" value="alpha/beta-Hydrolases"/>
    <property type="match status" value="1"/>
</dbReference>
<dbReference type="InterPro" id="IPR027417">
    <property type="entry name" value="P-loop_NTPase"/>
</dbReference>
<evidence type="ECO:0000256" key="3">
    <source>
        <dbReference type="SAM" id="MobiDB-lite"/>
    </source>
</evidence>
<feature type="domain" description="GPI inositol-deacylase winged helix" evidence="4">
    <location>
        <begin position="760"/>
        <end position="854"/>
    </location>
</feature>
<feature type="repeat" description="ANK" evidence="2">
    <location>
        <begin position="1066"/>
        <end position="1090"/>
    </location>
</feature>
<reference evidence="6 7" key="1">
    <citation type="submission" date="2015-04" db="EMBL/GenBank/DDBJ databases">
        <title>The draft genome sequence of Fusarium langsethiae, a T-2/HT-2 mycotoxin producer.</title>
        <authorList>
            <person name="Lysoe E."/>
            <person name="Divon H.H."/>
            <person name="Terzi V."/>
            <person name="Orru L."/>
            <person name="Lamontanara A."/>
            <person name="Kolseth A.-K."/>
            <person name="Frandsen R.J."/>
            <person name="Nielsen K."/>
            <person name="Thrane U."/>
        </authorList>
    </citation>
    <scope>NUCLEOTIDE SEQUENCE [LARGE SCALE GENOMIC DNA]</scope>
    <source>
        <strain evidence="6 7">Fl201059</strain>
    </source>
</reference>
<evidence type="ECO:0000313" key="6">
    <source>
        <dbReference type="EMBL" id="KPA37649.1"/>
    </source>
</evidence>
<feature type="region of interest" description="Disordered" evidence="3">
    <location>
        <begin position="2104"/>
        <end position="2130"/>
    </location>
</feature>
<evidence type="ECO:0000256" key="1">
    <source>
        <dbReference type="ARBA" id="ARBA00022737"/>
    </source>
</evidence>
<dbReference type="InterPro" id="IPR029058">
    <property type="entry name" value="AB_hydrolase_fold"/>
</dbReference>
<dbReference type="Pfam" id="PF22939">
    <property type="entry name" value="WHD_GPIID"/>
    <property type="match status" value="1"/>
</dbReference>